<accession>A0A0E9NMR8</accession>
<evidence type="ECO:0000256" key="3">
    <source>
        <dbReference type="ARBA" id="ARBA00022554"/>
    </source>
</evidence>
<protein>
    <recommendedName>
        <fullName evidence="11">Carboxypeptidase</fullName>
        <ecNumber evidence="11">3.4.16.-</ecNumber>
    </recommendedName>
</protein>
<dbReference type="Proteomes" id="UP000033140">
    <property type="component" value="Unassembled WGS sequence"/>
</dbReference>
<dbReference type="InterPro" id="IPR029058">
    <property type="entry name" value="AB_hydrolase_fold"/>
</dbReference>
<dbReference type="EC" id="3.4.16.-" evidence="11"/>
<keyword evidence="8" id="KW-1015">Disulfide bond</keyword>
<dbReference type="PANTHER" id="PTHR11802">
    <property type="entry name" value="SERINE PROTEASE FAMILY S10 SERINE CARBOXYPEPTIDASE"/>
    <property type="match status" value="1"/>
</dbReference>
<keyword evidence="6" id="KW-0732">Signal</keyword>
<evidence type="ECO:0000256" key="11">
    <source>
        <dbReference type="RuleBase" id="RU361156"/>
    </source>
</evidence>
<gene>
    <name evidence="13" type="ORF">G7K_5283-t1</name>
</gene>
<dbReference type="PANTHER" id="PTHR11802:SF113">
    <property type="entry name" value="SERINE CARBOXYPEPTIDASE CTSA-4.1"/>
    <property type="match status" value="1"/>
</dbReference>
<dbReference type="SUPFAM" id="SSF53474">
    <property type="entry name" value="alpha/beta-Hydrolases"/>
    <property type="match status" value="1"/>
</dbReference>
<dbReference type="MEROPS" id="S10.001"/>
<organism evidence="13 14">
    <name type="scientific">Saitoella complicata (strain BCRC 22490 / CBS 7301 / JCM 7358 / NBRC 10748 / NRRL Y-17804)</name>
    <dbReference type="NCBI Taxonomy" id="698492"/>
    <lineage>
        <taxon>Eukaryota</taxon>
        <taxon>Fungi</taxon>
        <taxon>Dikarya</taxon>
        <taxon>Ascomycota</taxon>
        <taxon>Taphrinomycotina</taxon>
        <taxon>Taphrinomycotina incertae sedis</taxon>
        <taxon>Saitoella</taxon>
    </lineage>
</organism>
<evidence type="ECO:0000256" key="4">
    <source>
        <dbReference type="ARBA" id="ARBA00022645"/>
    </source>
</evidence>
<comment type="subcellular location">
    <subcellularLocation>
        <location evidence="1">Vacuole</location>
    </subcellularLocation>
</comment>
<sequence length="592" mass="65905">MKIDKIPPLFSPTGRPLPAPRTNAHCTIARPPCTSRPPSSPPFHHLHHLLHPNHQLRATEMAKLSTLVFGLALGVAGVIASPARGINHQGAAVPIPDFLPSENAEVSRNAIFEASTHLGGALIGSLRELEGVFEKAVEGFEPIAIHAPKKSIKKVEHGWNTVKLEALGDDYSLRVKSPKDLGVDDVKQYAGYLDVSDEKHFFYWFFESRNDPKKDPIVLWLNGGPGCSSLTGLFMELGPASVKGDKVKKNEFSWNNNASVIFLDQPVNVGYSYGDESVSNTVAAGQDVYALLTLFFKQFPEYADLPFHIAGESYAGHYIPVFAKEILAHSNRESHDFHVSTTESALASVPKINLESVLIGNGLTDPLTQYEFYPDMACNNSYGPVLDEMQCEGMRQNWPRCKSLIESCYESGSRWSCVPAAIYCNNVMMGPYQKTGKNVYDVRDECVDKENLCYPILGDISRYLNREDVKSALGVEVEKYDSCNFDINRNFLFAGDWMQPFHRNVPVVLEKGVDVLVYAGDADFICNWIGNEAWTEALEWPGKRSFNTAKKHKFTMRESGEHVGDVKSNGNFTFMRVFGAGHMVYNTHFFDG</sequence>
<name>A0A0E9NMR8_SAICN</name>
<comment type="similarity">
    <text evidence="2 11">Belongs to the peptidase S10 family.</text>
</comment>
<dbReference type="Gene3D" id="1.10.287.410">
    <property type="match status" value="1"/>
</dbReference>
<evidence type="ECO:0000313" key="13">
    <source>
        <dbReference type="EMBL" id="GAO51172.1"/>
    </source>
</evidence>
<comment type="catalytic activity">
    <reaction evidence="10">
        <text>Release of a C-terminal amino acid with broad specificity.</text>
        <dbReference type="EC" id="3.4.16.5"/>
    </reaction>
</comment>
<feature type="region of interest" description="Disordered" evidence="12">
    <location>
        <begin position="1"/>
        <end position="20"/>
    </location>
</feature>
<dbReference type="AlphaFoldDB" id="A0A0E9NMR8"/>
<keyword evidence="5 11" id="KW-0645">Protease</keyword>
<evidence type="ECO:0000256" key="8">
    <source>
        <dbReference type="ARBA" id="ARBA00023157"/>
    </source>
</evidence>
<dbReference type="InterPro" id="IPR018202">
    <property type="entry name" value="Ser_caboxypep_ser_AS"/>
</dbReference>
<dbReference type="PROSITE" id="PS00131">
    <property type="entry name" value="CARBOXYPEPT_SER_SER"/>
    <property type="match status" value="1"/>
</dbReference>
<evidence type="ECO:0000256" key="12">
    <source>
        <dbReference type="SAM" id="MobiDB-lite"/>
    </source>
</evidence>
<keyword evidence="3" id="KW-0926">Vacuole</keyword>
<dbReference type="Pfam" id="PF00450">
    <property type="entry name" value="Peptidase_S10"/>
    <property type="match status" value="1"/>
</dbReference>
<evidence type="ECO:0000256" key="6">
    <source>
        <dbReference type="ARBA" id="ARBA00022729"/>
    </source>
</evidence>
<comment type="caution">
    <text evidence="13">The sequence shown here is derived from an EMBL/GenBank/DDBJ whole genome shotgun (WGS) entry which is preliminary data.</text>
</comment>
<dbReference type="Gene3D" id="3.40.50.1820">
    <property type="entry name" value="alpha/beta hydrolase"/>
    <property type="match status" value="1"/>
</dbReference>
<reference evidence="13 14" key="2">
    <citation type="journal article" date="2014" name="J. Gen. Appl. Microbiol.">
        <title>The early diverging ascomycetous budding yeast Saitoella complicata has three histone deacetylases belonging to the Clr6, Hos2, and Rpd3 lineages.</title>
        <authorList>
            <person name="Nishida H."/>
            <person name="Matsumoto T."/>
            <person name="Kondo S."/>
            <person name="Hamamoto M."/>
            <person name="Yoshikawa H."/>
        </authorList>
    </citation>
    <scope>NUCLEOTIDE SEQUENCE [LARGE SCALE GENOMIC DNA]</scope>
    <source>
        <strain evidence="13 14">NRRL Y-17804</strain>
    </source>
</reference>
<keyword evidence="9" id="KW-0325">Glycoprotein</keyword>
<reference evidence="13 14" key="3">
    <citation type="journal article" date="2015" name="Genome Announc.">
        <title>Draft Genome Sequence of the Archiascomycetous Yeast Saitoella complicata.</title>
        <authorList>
            <person name="Yamauchi K."/>
            <person name="Kondo S."/>
            <person name="Hamamoto M."/>
            <person name="Takahashi Y."/>
            <person name="Ogura Y."/>
            <person name="Hayashi T."/>
            <person name="Nishida H."/>
        </authorList>
    </citation>
    <scope>NUCLEOTIDE SEQUENCE [LARGE SCALE GENOMIC DNA]</scope>
    <source>
        <strain evidence="13 14">NRRL Y-17804</strain>
    </source>
</reference>
<keyword evidence="14" id="KW-1185">Reference proteome</keyword>
<keyword evidence="7 11" id="KW-0378">Hydrolase</keyword>
<dbReference type="EMBL" id="BACD03000042">
    <property type="protein sequence ID" value="GAO51172.1"/>
    <property type="molecule type" value="Genomic_DNA"/>
</dbReference>
<dbReference type="GO" id="GO:0006508">
    <property type="term" value="P:proteolysis"/>
    <property type="evidence" value="ECO:0007669"/>
    <property type="project" value="UniProtKB-KW"/>
</dbReference>
<dbReference type="GO" id="GO:0004185">
    <property type="term" value="F:serine-type carboxypeptidase activity"/>
    <property type="evidence" value="ECO:0007669"/>
    <property type="project" value="UniProtKB-UniRule"/>
</dbReference>
<reference evidence="13 14" key="1">
    <citation type="journal article" date="2011" name="J. Gen. Appl. Microbiol.">
        <title>Draft genome sequencing of the enigmatic yeast Saitoella complicata.</title>
        <authorList>
            <person name="Nishida H."/>
            <person name="Hamamoto M."/>
            <person name="Sugiyama J."/>
        </authorList>
    </citation>
    <scope>NUCLEOTIDE SEQUENCE [LARGE SCALE GENOMIC DNA]</scope>
    <source>
        <strain evidence="13 14">NRRL Y-17804</strain>
    </source>
</reference>
<dbReference type="GO" id="GO:0000328">
    <property type="term" value="C:fungal-type vacuole lumen"/>
    <property type="evidence" value="ECO:0007669"/>
    <property type="project" value="UniProtKB-ARBA"/>
</dbReference>
<evidence type="ECO:0000256" key="5">
    <source>
        <dbReference type="ARBA" id="ARBA00022670"/>
    </source>
</evidence>
<dbReference type="PRINTS" id="PR00724">
    <property type="entry name" value="CRBOXYPTASEC"/>
</dbReference>
<dbReference type="OMA" id="GDWMKPF"/>
<dbReference type="FunFam" id="1.10.287.410:FF:000001">
    <property type="entry name" value="Carboxypeptidase Y"/>
    <property type="match status" value="1"/>
</dbReference>
<keyword evidence="4 11" id="KW-0121">Carboxypeptidase</keyword>
<proteinExistence type="inferred from homology"/>
<evidence type="ECO:0000256" key="2">
    <source>
        <dbReference type="ARBA" id="ARBA00009431"/>
    </source>
</evidence>
<evidence type="ECO:0000313" key="14">
    <source>
        <dbReference type="Proteomes" id="UP000033140"/>
    </source>
</evidence>
<evidence type="ECO:0000256" key="9">
    <source>
        <dbReference type="ARBA" id="ARBA00023180"/>
    </source>
</evidence>
<dbReference type="InterPro" id="IPR001563">
    <property type="entry name" value="Peptidase_S10"/>
</dbReference>
<evidence type="ECO:0000256" key="10">
    <source>
        <dbReference type="ARBA" id="ARBA00052076"/>
    </source>
</evidence>
<evidence type="ECO:0000256" key="1">
    <source>
        <dbReference type="ARBA" id="ARBA00004116"/>
    </source>
</evidence>
<dbReference type="STRING" id="698492.A0A0E9NMR8"/>
<evidence type="ECO:0000256" key="7">
    <source>
        <dbReference type="ARBA" id="ARBA00022801"/>
    </source>
</evidence>